<name>A0ABP8RR64_9PSEU</name>
<dbReference type="Proteomes" id="UP001501598">
    <property type="component" value="Unassembled WGS sequence"/>
</dbReference>
<organism evidence="2 3">
    <name type="scientific">Pseudonocardia xishanensis</name>
    <dbReference type="NCBI Taxonomy" id="630995"/>
    <lineage>
        <taxon>Bacteria</taxon>
        <taxon>Bacillati</taxon>
        <taxon>Actinomycetota</taxon>
        <taxon>Actinomycetes</taxon>
        <taxon>Pseudonocardiales</taxon>
        <taxon>Pseudonocardiaceae</taxon>
        <taxon>Pseudonocardia</taxon>
    </lineage>
</organism>
<gene>
    <name evidence="2" type="ORF">GCM10023175_22700</name>
</gene>
<evidence type="ECO:0000313" key="3">
    <source>
        <dbReference type="Proteomes" id="UP001501598"/>
    </source>
</evidence>
<keyword evidence="3" id="KW-1185">Reference proteome</keyword>
<evidence type="ECO:0000313" key="2">
    <source>
        <dbReference type="EMBL" id="GAA4544453.1"/>
    </source>
</evidence>
<keyword evidence="1" id="KW-0812">Transmembrane</keyword>
<feature type="transmembrane region" description="Helical" evidence="1">
    <location>
        <begin position="211"/>
        <end position="234"/>
    </location>
</feature>
<sequence>MSTTQRARRKPVLRPLARRVHFLAGVLVAPFLVLACLTGLIYVISPQIHQGLYAHQLGADRENWPIRPLDEQVTAALVGHPEAHLDSVVRPAQGDRTTWVNLVTPGLGDGEVRTVFVDPYTNYICGELTTNGGRLPANVWLREFHADLFLGPVGALYTATAAAWLPVILIGGLALWVAKQGRRPRTARTLLAPSVRRMPPAARWRAMHGSLGLWLVVGLLAVGVSGTVISRWAAPLFDTSPPQLVVAPVQAPPGALPIGLSRALDAARIAGLQGTLEVRPAERPSAPILVAERSEGVPVHQGSVAVDPYTGQTLARVGWDDYSPGAKFAWAARQFHTGQLFGLANQIVLGVLVVGLLALVLTGYRIWWRRSPYSNPLSSAPPTVWRGLGAPRLALVAAVTILLGLAAPVLGVSLVAFLLVDVVFRQIAARRAARATPPPQAPTPVDQHVHQ</sequence>
<dbReference type="PANTHER" id="PTHR34219">
    <property type="entry name" value="IRON-REGULATED INNER MEMBRANE PROTEIN-RELATED"/>
    <property type="match status" value="1"/>
</dbReference>
<dbReference type="PANTHER" id="PTHR34219:SF1">
    <property type="entry name" value="PEPSY DOMAIN-CONTAINING PROTEIN"/>
    <property type="match status" value="1"/>
</dbReference>
<feature type="transmembrane region" description="Helical" evidence="1">
    <location>
        <begin position="393"/>
        <end position="420"/>
    </location>
</feature>
<dbReference type="Pfam" id="PF03929">
    <property type="entry name" value="PepSY_TM"/>
    <property type="match status" value="1"/>
</dbReference>
<keyword evidence="1" id="KW-0472">Membrane</keyword>
<feature type="transmembrane region" description="Helical" evidence="1">
    <location>
        <begin position="155"/>
        <end position="178"/>
    </location>
</feature>
<dbReference type="EMBL" id="BAABGT010000029">
    <property type="protein sequence ID" value="GAA4544453.1"/>
    <property type="molecule type" value="Genomic_DNA"/>
</dbReference>
<feature type="transmembrane region" description="Helical" evidence="1">
    <location>
        <begin position="347"/>
        <end position="367"/>
    </location>
</feature>
<keyword evidence="1" id="KW-1133">Transmembrane helix</keyword>
<dbReference type="RefSeq" id="WP_345415718.1">
    <property type="nucleotide sequence ID" value="NZ_BAABGT010000029.1"/>
</dbReference>
<proteinExistence type="predicted"/>
<comment type="caution">
    <text evidence="2">The sequence shown here is derived from an EMBL/GenBank/DDBJ whole genome shotgun (WGS) entry which is preliminary data.</text>
</comment>
<reference evidence="3" key="1">
    <citation type="journal article" date="2019" name="Int. J. Syst. Evol. Microbiol.">
        <title>The Global Catalogue of Microorganisms (GCM) 10K type strain sequencing project: providing services to taxonomists for standard genome sequencing and annotation.</title>
        <authorList>
            <consortium name="The Broad Institute Genomics Platform"/>
            <consortium name="The Broad Institute Genome Sequencing Center for Infectious Disease"/>
            <person name="Wu L."/>
            <person name="Ma J."/>
        </authorList>
    </citation>
    <scope>NUCLEOTIDE SEQUENCE [LARGE SCALE GENOMIC DNA]</scope>
    <source>
        <strain evidence="3">JCM 17906</strain>
    </source>
</reference>
<dbReference type="InterPro" id="IPR005625">
    <property type="entry name" value="PepSY-ass_TM"/>
</dbReference>
<protein>
    <submittedName>
        <fullName evidence="2">PepSY domain-containing protein</fullName>
    </submittedName>
</protein>
<feature type="transmembrane region" description="Helical" evidence="1">
    <location>
        <begin position="20"/>
        <end position="44"/>
    </location>
</feature>
<evidence type="ECO:0000256" key="1">
    <source>
        <dbReference type="SAM" id="Phobius"/>
    </source>
</evidence>
<accession>A0ABP8RR64</accession>